<organism evidence="1 2">
    <name type="scientific">Mycobacterium phage Tonenili</name>
    <dbReference type="NCBI Taxonomy" id="1891703"/>
    <lineage>
        <taxon>Viruses</taxon>
        <taxon>Duplodnaviria</taxon>
        <taxon>Heunggongvirae</taxon>
        <taxon>Uroviricota</taxon>
        <taxon>Caudoviricetes</taxon>
        <taxon>Ceeclamvirinae</taxon>
        <taxon>Bixzunavirus</taxon>
        <taxon>Bixzunavirus tonenili</taxon>
    </lineage>
</organism>
<dbReference type="KEGG" id="vg:29066566"/>
<gene>
    <name evidence="1" type="ORF">SEA_TONENILI_168</name>
</gene>
<sequence>MIDPSDIITLCAHCGYAIQSRRYHWIGDETGEPCSDTAWDHFARNMFTAHVATPKLSFREAR</sequence>
<reference evidence="1 2" key="1">
    <citation type="submission" date="2016-08" db="EMBL/GenBank/DDBJ databases">
        <authorList>
            <person name="Acevedo E."/>
            <person name="Azhar M."/>
            <person name="Golebiewska U.P."/>
            <person name="Grzywna D."/>
            <person name="Guardiola R."/>
            <person name="Jackson O."/>
            <person name="John N."/>
            <person name="Kanavatsas C."/>
            <person name="Khan S."/>
            <person name="Leong J."/>
            <person name="Mansilla E."/>
            <person name="Muladjanov Y."/>
            <person name="Nouel J."/>
            <person name="Oh S."/>
            <person name="Oppedisano M."/>
            <person name="Sajid A."/>
            <person name="Samper M."/>
            <person name="Ugbeva O."/>
            <person name="Delesalle V.A."/>
            <person name="Garlena R.A."/>
            <person name="Russell D.A."/>
            <person name="Pope W.H."/>
            <person name="Jacobs-Sera D."/>
            <person name="Hendrix R.W."/>
            <person name="Hatfull G.F."/>
        </authorList>
    </citation>
    <scope>NUCLEOTIDE SEQUENCE [LARGE SCALE GENOMIC DNA]</scope>
</reference>
<dbReference type="Proteomes" id="UP000204231">
    <property type="component" value="Segment"/>
</dbReference>
<dbReference type="RefSeq" id="YP_009288028.1">
    <property type="nucleotide sequence ID" value="NC_031080.1"/>
</dbReference>
<protein>
    <submittedName>
        <fullName evidence="1">Uncharacterized protein</fullName>
    </submittedName>
</protein>
<accession>A0A1C9EHE6</accession>
<dbReference type="EMBL" id="KX752698">
    <property type="protein sequence ID" value="AON96915.1"/>
    <property type="molecule type" value="Genomic_DNA"/>
</dbReference>
<evidence type="ECO:0000313" key="1">
    <source>
        <dbReference type="EMBL" id="AON96915.1"/>
    </source>
</evidence>
<name>A0A1C9EHE6_9CAUD</name>
<keyword evidence="2" id="KW-1185">Reference proteome</keyword>
<dbReference type="GeneID" id="29066566"/>
<proteinExistence type="predicted"/>
<evidence type="ECO:0000313" key="2">
    <source>
        <dbReference type="Proteomes" id="UP000204231"/>
    </source>
</evidence>